<organism evidence="4 5">
    <name type="scientific">Thermanaerosceptrum fracticalcis</name>
    <dbReference type="NCBI Taxonomy" id="1712410"/>
    <lineage>
        <taxon>Bacteria</taxon>
        <taxon>Bacillati</taxon>
        <taxon>Bacillota</taxon>
        <taxon>Clostridia</taxon>
        <taxon>Eubacteriales</taxon>
        <taxon>Peptococcaceae</taxon>
        <taxon>Thermanaerosceptrum</taxon>
    </lineage>
</organism>
<proteinExistence type="inferred from homology"/>
<evidence type="ECO:0000256" key="2">
    <source>
        <dbReference type="ARBA" id="ARBA00023150"/>
    </source>
</evidence>
<name>A0A7G6E3J4_THEFR</name>
<evidence type="ECO:0000256" key="1">
    <source>
        <dbReference type="ARBA" id="ARBA00022490"/>
    </source>
</evidence>
<dbReference type="RefSeq" id="WP_034424009.1">
    <property type="nucleotide sequence ID" value="NZ_CP045798.1"/>
</dbReference>
<keyword evidence="1 3" id="KW-0963">Cytoplasm</keyword>
<keyword evidence="5" id="KW-1185">Reference proteome</keyword>
<dbReference type="GO" id="GO:0005737">
    <property type="term" value="C:cytoplasm"/>
    <property type="evidence" value="ECO:0007669"/>
    <property type="project" value="UniProtKB-SubCell"/>
</dbReference>
<keyword evidence="4" id="KW-0808">Transferase</keyword>
<comment type="similarity">
    <text evidence="3">Belongs to the FdhD family.</text>
</comment>
<comment type="subcellular location">
    <subcellularLocation>
        <location evidence="3">Cytoplasm</location>
    </subcellularLocation>
</comment>
<dbReference type="GO" id="GO:0097163">
    <property type="term" value="F:sulfur carrier activity"/>
    <property type="evidence" value="ECO:0007669"/>
    <property type="project" value="UniProtKB-UniRule"/>
</dbReference>
<dbReference type="PANTHER" id="PTHR30592:SF1">
    <property type="entry name" value="SULFUR CARRIER PROTEIN FDHD"/>
    <property type="match status" value="1"/>
</dbReference>
<evidence type="ECO:0000313" key="4">
    <source>
        <dbReference type="EMBL" id="QNB46648.1"/>
    </source>
</evidence>
<dbReference type="InterPro" id="IPR003786">
    <property type="entry name" value="FdhD"/>
</dbReference>
<evidence type="ECO:0000313" key="5">
    <source>
        <dbReference type="Proteomes" id="UP000515847"/>
    </source>
</evidence>
<dbReference type="Pfam" id="PF02634">
    <property type="entry name" value="FdhD-NarQ"/>
    <property type="match status" value="1"/>
</dbReference>
<protein>
    <recommendedName>
        <fullName evidence="3">Sulfur carrier protein FdhD</fullName>
    </recommendedName>
</protein>
<dbReference type="SUPFAM" id="SSF53927">
    <property type="entry name" value="Cytidine deaminase-like"/>
    <property type="match status" value="1"/>
</dbReference>
<dbReference type="GO" id="GO:0016783">
    <property type="term" value="F:sulfurtransferase activity"/>
    <property type="evidence" value="ECO:0007669"/>
    <property type="project" value="InterPro"/>
</dbReference>
<dbReference type="InterPro" id="IPR016193">
    <property type="entry name" value="Cytidine_deaminase-like"/>
</dbReference>
<dbReference type="GO" id="GO:0006777">
    <property type="term" value="P:Mo-molybdopterin cofactor biosynthetic process"/>
    <property type="evidence" value="ECO:0007669"/>
    <property type="project" value="UniProtKB-UniRule"/>
</dbReference>
<sequence length="255" mass="28268">MIKEVGIRKYISQKKSETVDWVAEERPLTIVLNDVEIVTLLCSPSHLDELAVGYVLGEGLMHKGEELEVNLDEKRGIASISTAAANLVNLQAWGKRYVTSGCGKGTSFFQLNDVRQHDSVSILMKVKVEEIFSAMNILQRKSQVFLKTGGVHSAALQIPGSFIFREDVGRHNAVDKLFGYYVLNKLDSREKILYLSGRISSEIIGKARRMGVPVIVSRSAPTSLAIQLAEEVGITLVGFTRGNKANVYTHYTRIE</sequence>
<dbReference type="PIRSF" id="PIRSF015626">
    <property type="entry name" value="FdhD"/>
    <property type="match status" value="1"/>
</dbReference>
<dbReference type="AlphaFoldDB" id="A0A7G6E3J4"/>
<dbReference type="Proteomes" id="UP000515847">
    <property type="component" value="Chromosome"/>
</dbReference>
<dbReference type="NCBIfam" id="TIGR00129">
    <property type="entry name" value="fdhD_narQ"/>
    <property type="match status" value="1"/>
</dbReference>
<dbReference type="Gene3D" id="3.10.20.10">
    <property type="match status" value="1"/>
</dbReference>
<evidence type="ECO:0000256" key="3">
    <source>
        <dbReference type="HAMAP-Rule" id="MF_00187"/>
    </source>
</evidence>
<keyword evidence="2 3" id="KW-0501">Molybdenum cofactor biosynthesis</keyword>
<feature type="binding site" evidence="3">
    <location>
        <begin position="239"/>
        <end position="244"/>
    </location>
    <ligand>
        <name>Mo-bis(molybdopterin guanine dinucleotide)</name>
        <dbReference type="ChEBI" id="CHEBI:60539"/>
    </ligand>
</feature>
<gene>
    <name evidence="3 4" type="primary">fdhD</name>
    <name evidence="4" type="ORF">BR63_10230</name>
</gene>
<comment type="function">
    <text evidence="3">Required for formate dehydrogenase (FDH) activity. Acts as a sulfur carrier protein that transfers sulfur from IscS to the molybdenum cofactor prior to its insertion into FDH.</text>
</comment>
<feature type="active site" description="Cysteine persulfide intermediate" evidence="3">
    <location>
        <position position="102"/>
    </location>
</feature>
<dbReference type="HAMAP" id="MF_00187">
    <property type="entry name" value="FdhD"/>
    <property type="match status" value="1"/>
</dbReference>
<dbReference type="PANTHER" id="PTHR30592">
    <property type="entry name" value="FORMATE DEHYDROGENASE"/>
    <property type="match status" value="1"/>
</dbReference>
<dbReference type="KEGG" id="tfr:BR63_10230"/>
<accession>A0A7G6E3J4</accession>
<dbReference type="OrthoDB" id="9782042at2"/>
<dbReference type="Gene3D" id="3.40.140.10">
    <property type="entry name" value="Cytidine Deaminase, domain 2"/>
    <property type="match status" value="1"/>
</dbReference>
<reference evidence="4 5" key="1">
    <citation type="journal article" date="2019" name="Front. Microbiol.">
        <title>Thermoanaerosceptrum fracticalcis gen. nov. sp. nov., a Novel Fumarate-Fermenting Microorganism From a Deep Fractured Carbonate Aquifer of the US Great Basin.</title>
        <authorList>
            <person name="Hamilton-Brehm S.D."/>
            <person name="Stewart L.E."/>
            <person name="Zavarin M."/>
            <person name="Caldwell M."/>
            <person name="Lawson P.A."/>
            <person name="Onstott T.C."/>
            <person name="Grzymski J."/>
            <person name="Neveux I."/>
            <person name="Lollar B.S."/>
            <person name="Russell C.E."/>
            <person name="Moser D.P."/>
        </authorList>
    </citation>
    <scope>NUCLEOTIDE SEQUENCE [LARGE SCALE GENOMIC DNA]</scope>
    <source>
        <strain evidence="4 5">DRI-13</strain>
    </source>
</reference>
<dbReference type="EMBL" id="CP045798">
    <property type="protein sequence ID" value="QNB46648.1"/>
    <property type="molecule type" value="Genomic_DNA"/>
</dbReference>